<reference evidence="4" key="1">
    <citation type="submission" date="2017-02" db="UniProtKB">
        <authorList>
            <consortium name="WormBaseParasite"/>
        </authorList>
    </citation>
    <scope>IDENTIFICATION</scope>
</reference>
<accession>A0A0N4VRQ9</accession>
<proteinExistence type="predicted"/>
<evidence type="ECO:0000256" key="1">
    <source>
        <dbReference type="SAM" id="Phobius"/>
    </source>
</evidence>
<dbReference type="Gene3D" id="1.20.1250.20">
    <property type="entry name" value="MFS general substrate transporter like domains"/>
    <property type="match status" value="1"/>
</dbReference>
<keyword evidence="1" id="KW-0472">Membrane</keyword>
<dbReference type="SUPFAM" id="SSF103473">
    <property type="entry name" value="MFS general substrate transporter"/>
    <property type="match status" value="1"/>
</dbReference>
<organism evidence="4">
    <name type="scientific">Enterobius vermicularis</name>
    <name type="common">Human pinworm</name>
    <dbReference type="NCBI Taxonomy" id="51028"/>
    <lineage>
        <taxon>Eukaryota</taxon>
        <taxon>Metazoa</taxon>
        <taxon>Ecdysozoa</taxon>
        <taxon>Nematoda</taxon>
        <taxon>Chromadorea</taxon>
        <taxon>Rhabditida</taxon>
        <taxon>Spirurina</taxon>
        <taxon>Oxyuridomorpha</taxon>
        <taxon>Oxyuroidea</taxon>
        <taxon>Oxyuridae</taxon>
        <taxon>Enterobius</taxon>
    </lineage>
</organism>
<dbReference type="Proteomes" id="UP000274131">
    <property type="component" value="Unassembled WGS sequence"/>
</dbReference>
<feature type="transmembrane region" description="Helical" evidence="1">
    <location>
        <begin position="89"/>
        <end position="111"/>
    </location>
</feature>
<dbReference type="InterPro" id="IPR036259">
    <property type="entry name" value="MFS_trans_sf"/>
</dbReference>
<gene>
    <name evidence="2" type="ORF">EVEC_LOCUS12855</name>
</gene>
<reference evidence="2 3" key="2">
    <citation type="submission" date="2018-10" db="EMBL/GenBank/DDBJ databases">
        <authorList>
            <consortium name="Pathogen Informatics"/>
        </authorList>
    </citation>
    <scope>NUCLEOTIDE SEQUENCE [LARGE SCALE GENOMIC DNA]</scope>
</reference>
<name>A0A0N4VRQ9_ENTVE</name>
<evidence type="ECO:0000313" key="3">
    <source>
        <dbReference type="Proteomes" id="UP000274131"/>
    </source>
</evidence>
<evidence type="ECO:0000313" key="2">
    <source>
        <dbReference type="EMBL" id="VDD98104.1"/>
    </source>
</evidence>
<dbReference type="WBParaSite" id="EVEC_0001373101-mRNA-1">
    <property type="protein sequence ID" value="EVEC_0001373101-mRNA-1"/>
    <property type="gene ID" value="EVEC_0001373101"/>
</dbReference>
<feature type="transmembrane region" description="Helical" evidence="1">
    <location>
        <begin position="63"/>
        <end position="82"/>
    </location>
</feature>
<keyword evidence="3" id="KW-1185">Reference proteome</keyword>
<keyword evidence="1" id="KW-1133">Transmembrane helix</keyword>
<dbReference type="EMBL" id="UXUI01017958">
    <property type="protein sequence ID" value="VDD98104.1"/>
    <property type="molecule type" value="Genomic_DNA"/>
</dbReference>
<protein>
    <submittedName>
        <fullName evidence="4">MFS domain-containing protein</fullName>
    </submittedName>
</protein>
<dbReference type="STRING" id="51028.A0A0N4VRQ9"/>
<dbReference type="AlphaFoldDB" id="A0A0N4VRQ9"/>
<keyword evidence="1" id="KW-0812">Transmembrane</keyword>
<sequence length="116" mass="12583">MMNSNLGMAIVCMVNSTEYADTGNDELNDTLSLIEEINETVLTVQADHWEAPKMSWSADQQGYIFSAFNLGLLTMLGTGLLADKFNAKYMIIGSVVLAAASNVLIALGSPIRFVNF</sequence>
<evidence type="ECO:0000313" key="4">
    <source>
        <dbReference type="WBParaSite" id="EVEC_0001373101-mRNA-1"/>
    </source>
</evidence>